<evidence type="ECO:0000313" key="3">
    <source>
        <dbReference type="EMBL" id="EEC44364.1"/>
    </source>
</evidence>
<feature type="chain" id="PRO_5002855951" description="Lipase" evidence="2">
    <location>
        <begin position="25"/>
        <end position="534"/>
    </location>
</feature>
<dbReference type="PANTHER" id="PTHR46023">
    <property type="entry name" value="LIPASE CLASS 3 PROTEIN-LIKE"/>
    <property type="match status" value="1"/>
</dbReference>
<dbReference type="AlphaFoldDB" id="B7GAF2"/>
<proteinExistence type="predicted"/>
<dbReference type="InterPro" id="IPR029058">
    <property type="entry name" value="AB_hydrolase_fold"/>
</dbReference>
<dbReference type="Gene3D" id="3.40.50.1820">
    <property type="entry name" value="alpha/beta hydrolase"/>
    <property type="match status" value="1"/>
</dbReference>
<keyword evidence="4" id="KW-1185">Reference proteome</keyword>
<dbReference type="HOGENOM" id="CLU_463474_0_0_1"/>
<dbReference type="EMBL" id="CM000624">
    <property type="protein sequence ID" value="EEC44364.1"/>
    <property type="molecule type" value="Genomic_DNA"/>
</dbReference>
<dbReference type="eggNOG" id="ENOG502S938">
    <property type="taxonomic scope" value="Eukaryota"/>
</dbReference>
<sequence>MHLLRLFCWACIALLKPFAGFVEATNPEILTPPSPIAAWRGGATKRSTAAKANSVEWRTYESLAQALQLKLPSSDGKPVPEIRDIVKAFQTLSATSQTFKGLDGAAHETYQRVHGEAHGVDVEVAGRARRSASRAGATADGLGACELCELVAFESSVDTNNCSTDNGALANRQVLLNTTRIVDSTGLNIRILLLYEEFYQGGAGVQHGGIEDLAVEARDAPGTKELQARGRLLIVLGDSAAQDLSQILDVISQPLHHVHLYKGLATKEAASVQPTLFSTAGIVLRELEPFLRTYRASAVHIVGRSLAGGVAALAAAILDGSLPMPGARNSKKRRKKRQPELNQTDVDLDPASNSTDVAPLQGLGKERCSAVTLGAPPSMSANVPAEFVTSILYGDDVVGRASPASLTRLLKRTHRVLKRGNMLGFGRVTDTISLAKDSLKTHAHGSEGEEARLAVPGRAYLIRPRRLSHACSIHEVGAQLKGGREALRAAVLWQLNDVLLSKSLWKHHQLESYIQGLDRVQLRGLEDDGESRME</sequence>
<evidence type="ECO:0008006" key="5">
    <source>
        <dbReference type="Google" id="ProtNLM"/>
    </source>
</evidence>
<protein>
    <recommendedName>
        <fullName evidence="5">Lipase</fullName>
    </recommendedName>
</protein>
<dbReference type="OMA" id="LWQLNDV"/>
<feature type="region of interest" description="Disordered" evidence="1">
    <location>
        <begin position="324"/>
        <end position="359"/>
    </location>
</feature>
<accession>B7GAF2</accession>
<dbReference type="PaxDb" id="2850-Phatr49386"/>
<evidence type="ECO:0000256" key="1">
    <source>
        <dbReference type="SAM" id="MobiDB-lite"/>
    </source>
</evidence>
<dbReference type="KEGG" id="pti:PHATRDRAFT_49386"/>
<dbReference type="PANTHER" id="PTHR46023:SF6">
    <property type="entry name" value="LIPASE CLASS 3 FAMILY PROTEIN"/>
    <property type="match status" value="1"/>
</dbReference>
<feature type="signal peptide" evidence="2">
    <location>
        <begin position="1"/>
        <end position="24"/>
    </location>
</feature>
<dbReference type="SUPFAM" id="SSF53474">
    <property type="entry name" value="alpha/beta-Hydrolases"/>
    <property type="match status" value="1"/>
</dbReference>
<organism evidence="3 4">
    <name type="scientific">Phaeodactylum tricornutum (strain CCAP 1055/1)</name>
    <dbReference type="NCBI Taxonomy" id="556484"/>
    <lineage>
        <taxon>Eukaryota</taxon>
        <taxon>Sar</taxon>
        <taxon>Stramenopiles</taxon>
        <taxon>Ochrophyta</taxon>
        <taxon>Bacillariophyta</taxon>
        <taxon>Bacillariophyceae</taxon>
        <taxon>Bacillariophycidae</taxon>
        <taxon>Naviculales</taxon>
        <taxon>Phaeodactylaceae</taxon>
        <taxon>Phaeodactylum</taxon>
    </lineage>
</organism>
<evidence type="ECO:0000256" key="2">
    <source>
        <dbReference type="SAM" id="SignalP"/>
    </source>
</evidence>
<dbReference type="InParanoid" id="B7GAF2"/>
<dbReference type="GeneID" id="7195891"/>
<reference evidence="3 4" key="1">
    <citation type="journal article" date="2008" name="Nature">
        <title>The Phaeodactylum genome reveals the evolutionary history of diatom genomes.</title>
        <authorList>
            <person name="Bowler C."/>
            <person name="Allen A.E."/>
            <person name="Badger J.H."/>
            <person name="Grimwood J."/>
            <person name="Jabbari K."/>
            <person name="Kuo A."/>
            <person name="Maheswari U."/>
            <person name="Martens C."/>
            <person name="Maumus F."/>
            <person name="Otillar R.P."/>
            <person name="Rayko E."/>
            <person name="Salamov A."/>
            <person name="Vandepoele K."/>
            <person name="Beszteri B."/>
            <person name="Gruber A."/>
            <person name="Heijde M."/>
            <person name="Katinka M."/>
            <person name="Mock T."/>
            <person name="Valentin K."/>
            <person name="Verret F."/>
            <person name="Berges J.A."/>
            <person name="Brownlee C."/>
            <person name="Cadoret J.P."/>
            <person name="Chiovitti A."/>
            <person name="Choi C.J."/>
            <person name="Coesel S."/>
            <person name="De Martino A."/>
            <person name="Detter J.C."/>
            <person name="Durkin C."/>
            <person name="Falciatore A."/>
            <person name="Fournet J."/>
            <person name="Haruta M."/>
            <person name="Huysman M.J."/>
            <person name="Jenkins B.D."/>
            <person name="Jiroutova K."/>
            <person name="Jorgensen R.E."/>
            <person name="Joubert Y."/>
            <person name="Kaplan A."/>
            <person name="Kroger N."/>
            <person name="Kroth P.G."/>
            <person name="La Roche J."/>
            <person name="Lindquist E."/>
            <person name="Lommer M."/>
            <person name="Martin-Jezequel V."/>
            <person name="Lopez P.J."/>
            <person name="Lucas S."/>
            <person name="Mangogna M."/>
            <person name="McGinnis K."/>
            <person name="Medlin L.K."/>
            <person name="Montsant A."/>
            <person name="Oudot-Le Secq M.P."/>
            <person name="Napoli C."/>
            <person name="Obornik M."/>
            <person name="Parker M.S."/>
            <person name="Petit J.L."/>
            <person name="Porcel B.M."/>
            <person name="Poulsen N."/>
            <person name="Robison M."/>
            <person name="Rychlewski L."/>
            <person name="Rynearson T.A."/>
            <person name="Schmutz J."/>
            <person name="Shapiro H."/>
            <person name="Siaut M."/>
            <person name="Stanley M."/>
            <person name="Sussman M.R."/>
            <person name="Taylor A.R."/>
            <person name="Vardi A."/>
            <person name="von Dassow P."/>
            <person name="Vyverman W."/>
            <person name="Willis A."/>
            <person name="Wyrwicz L.S."/>
            <person name="Rokhsar D.S."/>
            <person name="Weissenbach J."/>
            <person name="Armbrust E.V."/>
            <person name="Green B.R."/>
            <person name="Van de Peer Y."/>
            <person name="Grigoriev I.V."/>
        </authorList>
    </citation>
    <scope>NUCLEOTIDE SEQUENCE [LARGE SCALE GENOMIC DNA]</scope>
    <source>
        <strain evidence="3 4">CCAP 1055/1</strain>
    </source>
</reference>
<evidence type="ECO:0000313" key="4">
    <source>
        <dbReference type="Proteomes" id="UP000000759"/>
    </source>
</evidence>
<keyword evidence="2" id="KW-0732">Signal</keyword>
<feature type="compositionally biased region" description="Polar residues" evidence="1">
    <location>
        <begin position="340"/>
        <end position="356"/>
    </location>
</feature>
<gene>
    <name evidence="3" type="ORF">PHATRDRAFT_49386</name>
</gene>
<dbReference type="RefSeq" id="XP_002184186.1">
    <property type="nucleotide sequence ID" value="XM_002184150.1"/>
</dbReference>
<name>B7GAF2_PHATC</name>
<dbReference type="Proteomes" id="UP000000759">
    <property type="component" value="Chromosome 22"/>
</dbReference>
<reference evidence="4" key="2">
    <citation type="submission" date="2008-08" db="EMBL/GenBank/DDBJ databases">
        <authorList>
            <consortium name="Diatom Consortium"/>
            <person name="Grigoriev I."/>
            <person name="Grimwood J."/>
            <person name="Kuo A."/>
            <person name="Otillar R.P."/>
            <person name="Salamov A."/>
            <person name="Detter J.C."/>
            <person name="Lindquist E."/>
            <person name="Shapiro H."/>
            <person name="Lucas S."/>
            <person name="Glavina del Rio T."/>
            <person name="Pitluck S."/>
            <person name="Rokhsar D."/>
            <person name="Bowler C."/>
        </authorList>
    </citation>
    <scope>GENOME REANNOTATION</scope>
    <source>
        <strain evidence="4">CCAP 1055/1</strain>
    </source>
</reference>
<dbReference type="OrthoDB" id="438440at2759"/>